<sequence length="186" mass="18471">ELGRWRGAGGARPFGDRRAVSGTGAGGAGDRGLGRRRLRGVGVAACAVPVPPRSGGNALDRRRHRPRGRLLGGSAGPEGHHRRGRAAGAGLRARGHGSRARDGVRLGAGCIPCGRRLHPGRRGPVRAGTVAGPGAGSAVFAGGRRRRAVVDGKAAAGLPGPAGGAAVPARSGLQRPGAPAVPEPDL</sequence>
<feature type="compositionally biased region" description="Gly residues" evidence="1">
    <location>
        <begin position="1"/>
        <end position="12"/>
    </location>
</feature>
<feature type="non-terminal residue" evidence="2">
    <location>
        <position position="186"/>
    </location>
</feature>
<feature type="non-terminal residue" evidence="2">
    <location>
        <position position="1"/>
    </location>
</feature>
<reference evidence="2" key="1">
    <citation type="submission" date="2020-02" db="EMBL/GenBank/DDBJ databases">
        <authorList>
            <person name="Meier V. D."/>
        </authorList>
    </citation>
    <scope>NUCLEOTIDE SEQUENCE</scope>
    <source>
        <strain evidence="2">AVDCRST_MAG04</strain>
    </source>
</reference>
<dbReference type="EMBL" id="CADCTL010000261">
    <property type="protein sequence ID" value="CAA9278706.1"/>
    <property type="molecule type" value="Genomic_DNA"/>
</dbReference>
<dbReference type="AlphaFoldDB" id="A0A6J4JJ39"/>
<gene>
    <name evidence="2" type="ORF">AVDCRST_MAG04-3587</name>
</gene>
<proteinExistence type="predicted"/>
<feature type="region of interest" description="Disordered" evidence="1">
    <location>
        <begin position="154"/>
        <end position="186"/>
    </location>
</feature>
<accession>A0A6J4JJ39</accession>
<protein>
    <submittedName>
        <fullName evidence="2">Colicin V production protein</fullName>
    </submittedName>
</protein>
<evidence type="ECO:0000313" key="2">
    <source>
        <dbReference type="EMBL" id="CAA9278706.1"/>
    </source>
</evidence>
<name>A0A6J4JJ39_9PROT</name>
<organism evidence="2">
    <name type="scientific">uncultured Acetobacteraceae bacterium</name>
    <dbReference type="NCBI Taxonomy" id="169975"/>
    <lineage>
        <taxon>Bacteria</taxon>
        <taxon>Pseudomonadati</taxon>
        <taxon>Pseudomonadota</taxon>
        <taxon>Alphaproteobacteria</taxon>
        <taxon>Acetobacterales</taxon>
        <taxon>Acetobacteraceae</taxon>
        <taxon>environmental samples</taxon>
    </lineage>
</organism>
<evidence type="ECO:0000256" key="1">
    <source>
        <dbReference type="SAM" id="MobiDB-lite"/>
    </source>
</evidence>
<feature type="region of interest" description="Disordered" evidence="1">
    <location>
        <begin position="1"/>
        <end position="34"/>
    </location>
</feature>
<feature type="compositionally biased region" description="Low complexity" evidence="1">
    <location>
        <begin position="154"/>
        <end position="169"/>
    </location>
</feature>
<feature type="region of interest" description="Disordered" evidence="1">
    <location>
        <begin position="49"/>
        <end position="105"/>
    </location>
</feature>